<keyword evidence="4" id="KW-1185">Reference proteome</keyword>
<evidence type="ECO:0000313" key="4">
    <source>
        <dbReference type="Proteomes" id="UP000184406"/>
    </source>
</evidence>
<dbReference type="InterPro" id="IPR015943">
    <property type="entry name" value="WD40/YVTN_repeat-like_dom_sf"/>
</dbReference>
<dbReference type="EMBL" id="FQUX01000005">
    <property type="protein sequence ID" value="SHF59602.1"/>
    <property type="molecule type" value="Genomic_DNA"/>
</dbReference>
<comment type="similarity">
    <text evidence="1">Belongs to the cycloisomerase 2 family.</text>
</comment>
<dbReference type="RefSeq" id="WP_084532618.1">
    <property type="nucleotide sequence ID" value="NZ_FQUX01000005.1"/>
</dbReference>
<keyword evidence="2" id="KW-0119">Carbohydrate metabolism</keyword>
<dbReference type="FunFam" id="2.130.10.10:FF:000306">
    <property type="entry name" value="3-carboxymuconate cyclase"/>
    <property type="match status" value="1"/>
</dbReference>
<dbReference type="GO" id="GO:0006006">
    <property type="term" value="P:glucose metabolic process"/>
    <property type="evidence" value="ECO:0007669"/>
    <property type="project" value="UniProtKB-KW"/>
</dbReference>
<dbReference type="PROSITE" id="PS51257">
    <property type="entry name" value="PROKAR_LIPOPROTEIN"/>
    <property type="match status" value="1"/>
</dbReference>
<evidence type="ECO:0000256" key="1">
    <source>
        <dbReference type="ARBA" id="ARBA00005564"/>
    </source>
</evidence>
<dbReference type="Proteomes" id="UP000184406">
    <property type="component" value="Unassembled WGS sequence"/>
</dbReference>
<accession>A0A1M5CYJ8</accession>
<dbReference type="PANTHER" id="PTHR30344">
    <property type="entry name" value="6-PHOSPHOGLUCONOLACTONASE-RELATED"/>
    <property type="match status" value="1"/>
</dbReference>
<keyword evidence="2" id="KW-0313">Glucose metabolism</keyword>
<evidence type="ECO:0000313" key="3">
    <source>
        <dbReference type="EMBL" id="SHF59602.1"/>
    </source>
</evidence>
<gene>
    <name evidence="3" type="ORF">SAMN03080594_105248</name>
</gene>
<dbReference type="InterPro" id="IPR019405">
    <property type="entry name" value="Lactonase_7-beta_prop"/>
</dbReference>
<dbReference type="Gene3D" id="2.130.10.10">
    <property type="entry name" value="YVTN repeat-like/Quinoprotein amine dehydrogenase"/>
    <property type="match status" value="1"/>
</dbReference>
<dbReference type="PANTHER" id="PTHR30344:SF1">
    <property type="entry name" value="6-PHOSPHOGLUCONOLACTONASE"/>
    <property type="match status" value="1"/>
</dbReference>
<dbReference type="GO" id="GO:0017057">
    <property type="term" value="F:6-phosphogluconolactonase activity"/>
    <property type="evidence" value="ECO:0007669"/>
    <property type="project" value="TreeGrafter"/>
</dbReference>
<dbReference type="InterPro" id="IPR011048">
    <property type="entry name" value="Haem_d1_sf"/>
</dbReference>
<proteinExistence type="inferred from homology"/>
<dbReference type="OrthoDB" id="9790815at2"/>
<name>A0A1M5CYJ8_9FLAO</name>
<dbReference type="GO" id="GO:0005829">
    <property type="term" value="C:cytosol"/>
    <property type="evidence" value="ECO:0007669"/>
    <property type="project" value="TreeGrafter"/>
</dbReference>
<sequence length="396" mass="43373">MKKIVMGRFQFKMNFEYTVLLLAMSILVGCKTEVKKNSSSEVLSENRQTNNEKVVELLVGTFAEGDDQGIYQVHFNPETGELSNSHRVAIENKPGYLYLSKDGNRVYSSNGTKPGSVSAFQWNKDKTALDKVSNLSSMGDGACYVGVSPEEHLLAAANYSSGSIVLYPLDENGGMIDDPQGIQHTGSGPHPNQNSAHAHCVQFSQNGKFLYAVDLGIDQILTYPINSENKLGKAQVALQLDPGDGPRHLVFHPTENKVFIINELSSTVVSATVDEENGVFTKIDKKSTLPDDYQEPNACADIHISKDGKFLYASNRGHNSIAVYSVSESGDLKLLTIEPVQGDWPRNFALSPDGNFLLVANQKSDNITVFKVDRQTGLLKYTGNQVSISQPVCLKF</sequence>
<dbReference type="Pfam" id="PF10282">
    <property type="entry name" value="Lactonase"/>
    <property type="match status" value="1"/>
</dbReference>
<evidence type="ECO:0000256" key="2">
    <source>
        <dbReference type="ARBA" id="ARBA00022526"/>
    </source>
</evidence>
<reference evidence="4" key="1">
    <citation type="submission" date="2016-11" db="EMBL/GenBank/DDBJ databases">
        <authorList>
            <person name="Varghese N."/>
            <person name="Submissions S."/>
        </authorList>
    </citation>
    <scope>NUCLEOTIDE SEQUENCE [LARGE SCALE GENOMIC DNA]</scope>
    <source>
        <strain evidence="4">DSM 17539</strain>
    </source>
</reference>
<dbReference type="AlphaFoldDB" id="A0A1M5CYJ8"/>
<organism evidence="3 4">
    <name type="scientific">Arenibacter palladensis</name>
    <dbReference type="NCBI Taxonomy" id="237373"/>
    <lineage>
        <taxon>Bacteria</taxon>
        <taxon>Pseudomonadati</taxon>
        <taxon>Bacteroidota</taxon>
        <taxon>Flavobacteriia</taxon>
        <taxon>Flavobacteriales</taxon>
        <taxon>Flavobacteriaceae</taxon>
        <taxon>Arenibacter</taxon>
    </lineage>
</organism>
<dbReference type="InterPro" id="IPR050282">
    <property type="entry name" value="Cycloisomerase_2"/>
</dbReference>
<dbReference type="SUPFAM" id="SSF51004">
    <property type="entry name" value="C-terminal (heme d1) domain of cytochrome cd1-nitrite reductase"/>
    <property type="match status" value="1"/>
</dbReference>
<protein>
    <submittedName>
        <fullName evidence="3">6-phosphogluconolactonase</fullName>
    </submittedName>
</protein>